<organism evidence="3 4">
    <name type="scientific">Orchesella cincta</name>
    <name type="common">Springtail</name>
    <name type="synonym">Podura cincta</name>
    <dbReference type="NCBI Taxonomy" id="48709"/>
    <lineage>
        <taxon>Eukaryota</taxon>
        <taxon>Metazoa</taxon>
        <taxon>Ecdysozoa</taxon>
        <taxon>Arthropoda</taxon>
        <taxon>Hexapoda</taxon>
        <taxon>Collembola</taxon>
        <taxon>Entomobryomorpha</taxon>
        <taxon>Entomobryoidea</taxon>
        <taxon>Orchesellidae</taxon>
        <taxon>Orchesellinae</taxon>
        <taxon>Orchesella</taxon>
    </lineage>
</organism>
<feature type="domain" description="DUF5641" evidence="2">
    <location>
        <begin position="240"/>
        <end position="290"/>
    </location>
</feature>
<dbReference type="OrthoDB" id="416987at2759"/>
<accession>A0A1D2MV79</accession>
<dbReference type="EMBL" id="LJIJ01000502">
    <property type="protein sequence ID" value="ODM96798.1"/>
    <property type="molecule type" value="Genomic_DNA"/>
</dbReference>
<name>A0A1D2MV79_ORCCI</name>
<keyword evidence="4" id="KW-1185">Reference proteome</keyword>
<sequence length="343" mass="39365">MEARKTVVSSLAKSKEVDFMEKLGEVSDYNKILRKMALVYRYVKNLRKSPSCPRGVIKFGIIRESAMEEIQDAEKFILKYIQSVSFEGLQDKRLKNLNVFYDENGLMRIKSKLVYGDEEFNVKYPIVLPNDHILVKRMILMEHDRMSHAGPNILQAFLRERFWILQSRRDGELLPLSPSRFLKDTTANYLPEADTIDSRALKQNLHPRGVENALPEGILMAAKSRNEKSRQLGTEARVCGLIEVHDKKRMDWPLGVITEVYPGRDGKVRTALIKTKDGSYLRPAQRLYLLEVSDNPAEKQEVDQVPEPNPDPVEVSESSVPPKAEVKVTRSGRKVYQPDSHRM</sequence>
<dbReference type="AlphaFoldDB" id="A0A1D2MV79"/>
<proteinExistence type="predicted"/>
<dbReference type="OMA" id="SHAGPNI"/>
<comment type="caution">
    <text evidence="3">The sequence shown here is derived from an EMBL/GenBank/DDBJ whole genome shotgun (WGS) entry which is preliminary data.</text>
</comment>
<evidence type="ECO:0000256" key="1">
    <source>
        <dbReference type="SAM" id="MobiDB-lite"/>
    </source>
</evidence>
<feature type="region of interest" description="Disordered" evidence="1">
    <location>
        <begin position="296"/>
        <end position="343"/>
    </location>
</feature>
<gene>
    <name evidence="3" type="ORF">Ocin01_09878</name>
</gene>
<reference evidence="3 4" key="1">
    <citation type="journal article" date="2016" name="Genome Biol. Evol.">
        <title>Gene Family Evolution Reflects Adaptation to Soil Environmental Stressors in the Genome of the Collembolan Orchesella cincta.</title>
        <authorList>
            <person name="Faddeeva-Vakhrusheva A."/>
            <person name="Derks M.F."/>
            <person name="Anvar S.Y."/>
            <person name="Agamennone V."/>
            <person name="Suring W."/>
            <person name="Smit S."/>
            <person name="van Straalen N.M."/>
            <person name="Roelofs D."/>
        </authorList>
    </citation>
    <scope>NUCLEOTIDE SEQUENCE [LARGE SCALE GENOMIC DNA]</scope>
    <source>
        <tissue evidence="3">Mixed pool</tissue>
    </source>
</reference>
<evidence type="ECO:0000313" key="3">
    <source>
        <dbReference type="EMBL" id="ODM96798.1"/>
    </source>
</evidence>
<dbReference type="PANTHER" id="PTHR47331">
    <property type="entry name" value="PHD-TYPE DOMAIN-CONTAINING PROTEIN"/>
    <property type="match status" value="1"/>
</dbReference>
<protein>
    <submittedName>
        <fullName evidence="3">Adenosine deaminase</fullName>
    </submittedName>
</protein>
<dbReference type="InterPro" id="IPR040676">
    <property type="entry name" value="DUF5641"/>
</dbReference>
<dbReference type="Proteomes" id="UP000094527">
    <property type="component" value="Unassembled WGS sequence"/>
</dbReference>
<evidence type="ECO:0000313" key="4">
    <source>
        <dbReference type="Proteomes" id="UP000094527"/>
    </source>
</evidence>
<dbReference type="Pfam" id="PF18701">
    <property type="entry name" value="DUF5641"/>
    <property type="match status" value="1"/>
</dbReference>
<dbReference type="PANTHER" id="PTHR47331:SF2">
    <property type="match status" value="1"/>
</dbReference>
<evidence type="ECO:0000259" key="2">
    <source>
        <dbReference type="Pfam" id="PF18701"/>
    </source>
</evidence>
<dbReference type="STRING" id="48709.A0A1D2MV79"/>